<dbReference type="EMBL" id="JBHTKR010000003">
    <property type="protein sequence ID" value="MFD1194445.1"/>
    <property type="molecule type" value="Genomic_DNA"/>
</dbReference>
<evidence type="ECO:0000256" key="3">
    <source>
        <dbReference type="ARBA" id="ARBA00029754"/>
    </source>
</evidence>
<dbReference type="Gene3D" id="3.10.20.30">
    <property type="match status" value="1"/>
</dbReference>
<sequence length="710" mass="79880">MIAVEDLIALVRNYNPKTNEALIRAAYDYGLALHEGQFRQSGEPYFTHPVAVAAILTEQRLDDATIVTALLHDTIEDTKASYAEVAERFGTEIADLVDGVTKLTNLQLSSSETQQAENFRKLFMAMSKDLRVILVKLADRLHNMRTIKAMRPEKQAKKARETMDIFAPLAGRMGMQWMREELEDLAFKVLNPEGRASIMRRFITLQKETGDVIHRITSDMRAELEKAGVEAQVFGRAKKPYSIWRKMEEKEMGFSRLSDIYGFRVITLSEEDCYRALGVIHQRWRAVPGRFKDYISQPKSNGYRSIHTTVSGRDGKRVEVQIRTRQMHDVAETGVAAHWSYRDGVRTQNPFAVDPAKWIAGLSEQFDAEEDHHEFLEAVKLEMYSDQVFCFTPKGDVVKLPRGATPIDFAYAIHTRIGNACVGAKIDAMRVPLWTRIKNGQSVEIITAQGQIPQATWLEIATTGKAKAAIRRALREVDRGRFIKLGHELARSAFEHLGKKATDKVLDTAARHLRLDGRDEVLARLGSAELSAREVVRSVYPDLTPDQTDEIDTKRAVIGLSPEQNFDRARCCQPLPGERIVGITLRGKGVVVHAIDCEALATYEDQPDRWLDVHWHSGKHPPIHTATLNLTIGNDAGVLGRICTLIGEQKANISDLQFVDRKPDFYRLLIEVDLRDAEHLHSVISALEAESDVAAVERFRDPSRAGASNS</sequence>
<dbReference type="InterPro" id="IPR045600">
    <property type="entry name" value="RelA/SpoT_AH_RIS"/>
</dbReference>
<dbReference type="Gene3D" id="3.30.460.10">
    <property type="entry name" value="Beta Polymerase, domain 2"/>
    <property type="match status" value="1"/>
</dbReference>
<evidence type="ECO:0000313" key="11">
    <source>
        <dbReference type="Proteomes" id="UP001597151"/>
    </source>
</evidence>
<dbReference type="Pfam" id="PF19296">
    <property type="entry name" value="RelA_AH_RIS"/>
    <property type="match status" value="2"/>
</dbReference>
<keyword evidence="11" id="KW-1185">Reference proteome</keyword>
<dbReference type="InterPro" id="IPR004811">
    <property type="entry name" value="RelA/Spo_fam"/>
</dbReference>
<dbReference type="SUPFAM" id="SSF109604">
    <property type="entry name" value="HD-domain/PDEase-like"/>
    <property type="match status" value="1"/>
</dbReference>
<dbReference type="PANTHER" id="PTHR21262:SF36">
    <property type="entry name" value="BIFUNCTIONAL (P)PPGPP SYNTHASE_HYDROLASE SPOT"/>
    <property type="match status" value="1"/>
</dbReference>
<dbReference type="CDD" id="cd00077">
    <property type="entry name" value="HDc"/>
    <property type="match status" value="1"/>
</dbReference>
<feature type="domain" description="TGS" evidence="9">
    <location>
        <begin position="382"/>
        <end position="447"/>
    </location>
</feature>
<evidence type="ECO:0000256" key="4">
    <source>
        <dbReference type="ARBA" id="ARBA00032407"/>
    </source>
</evidence>
<comment type="caution">
    <text evidence="10">The sequence shown here is derived from an EMBL/GenBank/DDBJ whole genome shotgun (WGS) entry which is preliminary data.</text>
</comment>
<dbReference type="CDD" id="cd04876">
    <property type="entry name" value="ACT_RelA-SpoT"/>
    <property type="match status" value="1"/>
</dbReference>
<dbReference type="PROSITE" id="PS51880">
    <property type="entry name" value="TGS"/>
    <property type="match status" value="1"/>
</dbReference>
<evidence type="ECO:0000256" key="5">
    <source>
        <dbReference type="ARBA" id="ARBA00048244"/>
    </source>
</evidence>
<comment type="similarity">
    <text evidence="6">Belongs to the relA/spoT family.</text>
</comment>
<dbReference type="EC" id="2.7.6.5" evidence="1"/>
<reference evidence="11" key="1">
    <citation type="journal article" date="2019" name="Int. J. Syst. Evol. Microbiol.">
        <title>The Global Catalogue of Microorganisms (GCM) 10K type strain sequencing project: providing services to taxonomists for standard genome sequencing and annotation.</title>
        <authorList>
            <consortium name="The Broad Institute Genomics Platform"/>
            <consortium name="The Broad Institute Genome Sequencing Center for Infectious Disease"/>
            <person name="Wu L."/>
            <person name="Ma J."/>
        </authorList>
    </citation>
    <scope>NUCLEOTIDE SEQUENCE [LARGE SCALE GENOMIC DNA]</scope>
    <source>
        <strain evidence="11">CCUG 55328</strain>
    </source>
</reference>
<comment type="function">
    <text evidence="6">In eubacteria ppGpp (guanosine 3'-diphosphate 5'-diphosphate) is a mediator of the stringent response that coordinates a variety of cellular activities in response to changes in nutritional abundance.</text>
</comment>
<dbReference type="Pfam" id="PF04607">
    <property type="entry name" value="RelA_SpoT"/>
    <property type="match status" value="1"/>
</dbReference>
<keyword evidence="10" id="KW-0808">Transferase</keyword>
<dbReference type="SUPFAM" id="SSF81271">
    <property type="entry name" value="TGS-like"/>
    <property type="match status" value="1"/>
</dbReference>
<dbReference type="Gene3D" id="3.30.70.260">
    <property type="match status" value="1"/>
</dbReference>
<dbReference type="InterPro" id="IPR012676">
    <property type="entry name" value="TGS-like"/>
</dbReference>
<feature type="domain" description="HD" evidence="8">
    <location>
        <begin position="45"/>
        <end position="144"/>
    </location>
</feature>
<dbReference type="InterPro" id="IPR012675">
    <property type="entry name" value="Beta-grasp_dom_sf"/>
</dbReference>
<dbReference type="InterPro" id="IPR004095">
    <property type="entry name" value="TGS"/>
</dbReference>
<protein>
    <recommendedName>
        <fullName evidence="2">GTP pyrophosphokinase rsh</fullName>
        <ecNumber evidence="1">2.7.6.5</ecNumber>
    </recommendedName>
    <alternativeName>
        <fullName evidence="4">(p)ppGpp synthase</fullName>
    </alternativeName>
    <alternativeName>
        <fullName evidence="3">ATP:GTP 3'-pyrophosphotransferase</fullName>
    </alternativeName>
</protein>
<name>A0ABW3TB96_9RHOB</name>
<evidence type="ECO:0000313" key="10">
    <source>
        <dbReference type="EMBL" id="MFD1194445.1"/>
    </source>
</evidence>
<dbReference type="InterPro" id="IPR045865">
    <property type="entry name" value="ACT-like_dom_sf"/>
</dbReference>
<dbReference type="InterPro" id="IPR006674">
    <property type="entry name" value="HD_domain"/>
</dbReference>
<dbReference type="InterPro" id="IPR003607">
    <property type="entry name" value="HD/PDEase_dom"/>
</dbReference>
<dbReference type="InterPro" id="IPR002912">
    <property type="entry name" value="ACT_dom"/>
</dbReference>
<dbReference type="InterPro" id="IPR033655">
    <property type="entry name" value="TGS_RelA/SpoT"/>
</dbReference>
<evidence type="ECO:0000259" key="9">
    <source>
        <dbReference type="PROSITE" id="PS51880"/>
    </source>
</evidence>
<dbReference type="GO" id="GO:0008728">
    <property type="term" value="F:GTP diphosphokinase activity"/>
    <property type="evidence" value="ECO:0007669"/>
    <property type="project" value="UniProtKB-EC"/>
</dbReference>
<dbReference type="SUPFAM" id="SSF81301">
    <property type="entry name" value="Nucleotidyltransferase"/>
    <property type="match status" value="1"/>
</dbReference>
<dbReference type="PROSITE" id="PS51671">
    <property type="entry name" value="ACT"/>
    <property type="match status" value="1"/>
</dbReference>
<dbReference type="Proteomes" id="UP001597151">
    <property type="component" value="Unassembled WGS sequence"/>
</dbReference>
<dbReference type="PROSITE" id="PS51831">
    <property type="entry name" value="HD"/>
    <property type="match status" value="1"/>
</dbReference>
<evidence type="ECO:0000259" key="7">
    <source>
        <dbReference type="PROSITE" id="PS51671"/>
    </source>
</evidence>
<organism evidence="10 11">
    <name type="scientific">Seohaeicola saemankumensis</name>
    <dbReference type="NCBI Taxonomy" id="481181"/>
    <lineage>
        <taxon>Bacteria</taxon>
        <taxon>Pseudomonadati</taxon>
        <taxon>Pseudomonadota</taxon>
        <taxon>Alphaproteobacteria</taxon>
        <taxon>Rhodobacterales</taxon>
        <taxon>Roseobacteraceae</taxon>
        <taxon>Seohaeicola</taxon>
    </lineage>
</organism>
<gene>
    <name evidence="10" type="ORF">ACFQ3C_07165</name>
</gene>
<dbReference type="SMART" id="SM00471">
    <property type="entry name" value="HDc"/>
    <property type="match status" value="1"/>
</dbReference>
<accession>A0ABW3TB96</accession>
<dbReference type="InterPro" id="IPR007685">
    <property type="entry name" value="RelA_SpoT"/>
</dbReference>
<dbReference type="SMART" id="SM00954">
    <property type="entry name" value="RelA_SpoT"/>
    <property type="match status" value="1"/>
</dbReference>
<dbReference type="Pfam" id="PF02824">
    <property type="entry name" value="TGS"/>
    <property type="match status" value="1"/>
</dbReference>
<proteinExistence type="inferred from homology"/>
<evidence type="ECO:0000256" key="2">
    <source>
        <dbReference type="ARBA" id="ARBA00014315"/>
    </source>
</evidence>
<comment type="catalytic activity">
    <reaction evidence="5">
        <text>GTP + ATP = guanosine 3'-diphosphate 5'-triphosphate + AMP</text>
        <dbReference type="Rhea" id="RHEA:22088"/>
        <dbReference type="ChEBI" id="CHEBI:30616"/>
        <dbReference type="ChEBI" id="CHEBI:37565"/>
        <dbReference type="ChEBI" id="CHEBI:142410"/>
        <dbReference type="ChEBI" id="CHEBI:456215"/>
        <dbReference type="EC" id="2.7.6.5"/>
    </reaction>
</comment>
<dbReference type="Pfam" id="PF13328">
    <property type="entry name" value="HD_4"/>
    <property type="match status" value="1"/>
</dbReference>
<evidence type="ECO:0000256" key="6">
    <source>
        <dbReference type="RuleBase" id="RU003847"/>
    </source>
</evidence>
<dbReference type="CDD" id="cd01668">
    <property type="entry name" value="TGS_RSH"/>
    <property type="match status" value="1"/>
</dbReference>
<dbReference type="Pfam" id="PF13291">
    <property type="entry name" value="ACT_4"/>
    <property type="match status" value="1"/>
</dbReference>
<dbReference type="CDD" id="cd05399">
    <property type="entry name" value="NT_Rel-Spo_like"/>
    <property type="match status" value="1"/>
</dbReference>
<evidence type="ECO:0000259" key="8">
    <source>
        <dbReference type="PROSITE" id="PS51831"/>
    </source>
</evidence>
<dbReference type="InterPro" id="IPR043519">
    <property type="entry name" value="NT_sf"/>
</dbReference>
<dbReference type="SUPFAM" id="SSF55021">
    <property type="entry name" value="ACT-like"/>
    <property type="match status" value="1"/>
</dbReference>
<dbReference type="RefSeq" id="WP_380789925.1">
    <property type="nucleotide sequence ID" value="NZ_JBHTKR010000003.1"/>
</dbReference>
<dbReference type="Gene3D" id="1.10.3210.10">
    <property type="entry name" value="Hypothetical protein af1432"/>
    <property type="match status" value="1"/>
</dbReference>
<dbReference type="PANTHER" id="PTHR21262">
    <property type="entry name" value="GUANOSINE-3',5'-BIS DIPHOSPHATE 3'-PYROPHOSPHOHYDROLASE"/>
    <property type="match status" value="1"/>
</dbReference>
<dbReference type="NCBIfam" id="TIGR00691">
    <property type="entry name" value="spoT_relA"/>
    <property type="match status" value="1"/>
</dbReference>
<evidence type="ECO:0000256" key="1">
    <source>
        <dbReference type="ARBA" id="ARBA00013251"/>
    </source>
</evidence>
<feature type="domain" description="ACT" evidence="7">
    <location>
        <begin position="627"/>
        <end position="701"/>
    </location>
</feature>